<keyword evidence="2" id="KW-1185">Reference proteome</keyword>
<evidence type="ECO:0000313" key="1">
    <source>
        <dbReference type="EMBL" id="GAA0872794.1"/>
    </source>
</evidence>
<sequence>MVTIFSAGCATQNKFVAQDKSPFQFGEAYYHEWTAGIQGGGSGINLFIPASSEKDNLKLHGVYFQNQMVVLQQDTREPGLYVGRFRTDKNPIGKDQADMIMDIDPAKEAQNEVPQKNEDFPFDLTKSEAVVSYKVDQKMHYIKLDKIKKMPNMDMPMIAPNGGNDSKQ</sequence>
<dbReference type="Proteomes" id="UP001500507">
    <property type="component" value="Unassembled WGS sequence"/>
</dbReference>
<evidence type="ECO:0000313" key="2">
    <source>
        <dbReference type="Proteomes" id="UP001500507"/>
    </source>
</evidence>
<comment type="caution">
    <text evidence="1">The sequence shown here is derived from an EMBL/GenBank/DDBJ whole genome shotgun (WGS) entry which is preliminary data.</text>
</comment>
<name>A0ABN1MI49_9FLAO</name>
<gene>
    <name evidence="1" type="ORF">GCM10009117_19410</name>
</gene>
<dbReference type="EMBL" id="BAAAFG010000015">
    <property type="protein sequence ID" value="GAA0872794.1"/>
    <property type="molecule type" value="Genomic_DNA"/>
</dbReference>
<organism evidence="1 2">
    <name type="scientific">Gangjinia marincola</name>
    <dbReference type="NCBI Taxonomy" id="578463"/>
    <lineage>
        <taxon>Bacteria</taxon>
        <taxon>Pseudomonadati</taxon>
        <taxon>Bacteroidota</taxon>
        <taxon>Flavobacteriia</taxon>
        <taxon>Flavobacteriales</taxon>
        <taxon>Flavobacteriaceae</taxon>
        <taxon>Gangjinia</taxon>
    </lineage>
</organism>
<accession>A0ABN1MI49</accession>
<proteinExistence type="predicted"/>
<protein>
    <submittedName>
        <fullName evidence="1">Uncharacterized protein</fullName>
    </submittedName>
</protein>
<reference evidence="1 2" key="1">
    <citation type="journal article" date="2019" name="Int. J. Syst. Evol. Microbiol.">
        <title>The Global Catalogue of Microorganisms (GCM) 10K type strain sequencing project: providing services to taxonomists for standard genome sequencing and annotation.</title>
        <authorList>
            <consortium name="The Broad Institute Genomics Platform"/>
            <consortium name="The Broad Institute Genome Sequencing Center for Infectious Disease"/>
            <person name="Wu L."/>
            <person name="Ma J."/>
        </authorList>
    </citation>
    <scope>NUCLEOTIDE SEQUENCE [LARGE SCALE GENOMIC DNA]</scope>
    <source>
        <strain evidence="1 2">JCM 16082</strain>
    </source>
</reference>